<dbReference type="Proteomes" id="UP001642900">
    <property type="component" value="Unassembled WGS sequence"/>
</dbReference>
<sequence>LGKGNRPKKASTIYTDRGRITRHILPLIGGMRVVDLNKADINRFLREVASGKTAKVEKTGKRGKSIVRGGSGTATRTTGLLSGILTFAVDQGIIQTNPAHGVKRPADARRRRRLMPEEYRTLGKVLTSARAEGETPQVIDAVWLLALTGCRLGEIINLKCTEVDEERSGFRLEDSKEGASLRPVGRAVLDYLATIEAEEGSAAVLTPVRSGEVFGGMARGWSE</sequence>
<dbReference type="Gene3D" id="1.10.443.10">
    <property type="entry name" value="Intergrase catalytic core"/>
    <property type="match status" value="1"/>
</dbReference>
<dbReference type="Gene3D" id="1.10.150.130">
    <property type="match status" value="1"/>
</dbReference>
<reference evidence="3 4" key="1">
    <citation type="submission" date="2020-02" db="EMBL/GenBank/DDBJ databases">
        <title>Genome sequence of strain CCNWXJ40-4.</title>
        <authorList>
            <person name="Gao J."/>
            <person name="Sun J."/>
        </authorList>
    </citation>
    <scope>NUCLEOTIDE SEQUENCE [LARGE SCALE GENOMIC DNA]</scope>
    <source>
        <strain evidence="3 4">CCNWXJ 40-4</strain>
    </source>
</reference>
<dbReference type="GO" id="GO:0015074">
    <property type="term" value="P:DNA integration"/>
    <property type="evidence" value="ECO:0007669"/>
    <property type="project" value="InterPro"/>
</dbReference>
<protein>
    <submittedName>
        <fullName evidence="3">Integrase</fullName>
    </submittedName>
</protein>
<evidence type="ECO:0000256" key="2">
    <source>
        <dbReference type="ARBA" id="ARBA00023172"/>
    </source>
</evidence>
<keyword evidence="2" id="KW-0233">DNA recombination</keyword>
<keyword evidence="1" id="KW-0238">DNA-binding</keyword>
<dbReference type="InterPro" id="IPR011010">
    <property type="entry name" value="DNA_brk_join_enz"/>
</dbReference>
<name>A0A6G4WND6_9HYPH</name>
<organism evidence="3 4">
    <name type="scientific">Allomesorhizobium camelthorni</name>
    <dbReference type="NCBI Taxonomy" id="475069"/>
    <lineage>
        <taxon>Bacteria</taxon>
        <taxon>Pseudomonadati</taxon>
        <taxon>Pseudomonadota</taxon>
        <taxon>Alphaproteobacteria</taxon>
        <taxon>Hyphomicrobiales</taxon>
        <taxon>Phyllobacteriaceae</taxon>
        <taxon>Allomesorhizobium</taxon>
    </lineage>
</organism>
<evidence type="ECO:0000256" key="1">
    <source>
        <dbReference type="ARBA" id="ARBA00023125"/>
    </source>
</evidence>
<dbReference type="GO" id="GO:0003677">
    <property type="term" value="F:DNA binding"/>
    <property type="evidence" value="ECO:0007669"/>
    <property type="project" value="UniProtKB-KW"/>
</dbReference>
<dbReference type="EMBL" id="JAAKZF010000209">
    <property type="protein sequence ID" value="NGO56154.1"/>
    <property type="molecule type" value="Genomic_DNA"/>
</dbReference>
<gene>
    <name evidence="3" type="ORF">G6N73_35260</name>
</gene>
<proteinExistence type="predicted"/>
<keyword evidence="4" id="KW-1185">Reference proteome</keyword>
<feature type="non-terminal residue" evidence="3">
    <location>
        <position position="1"/>
    </location>
</feature>
<dbReference type="SUPFAM" id="SSF56349">
    <property type="entry name" value="DNA breaking-rejoining enzymes"/>
    <property type="match status" value="1"/>
</dbReference>
<comment type="caution">
    <text evidence="3">The sequence shown here is derived from an EMBL/GenBank/DDBJ whole genome shotgun (WGS) entry which is preliminary data.</text>
</comment>
<dbReference type="GO" id="GO:0006310">
    <property type="term" value="P:DNA recombination"/>
    <property type="evidence" value="ECO:0007669"/>
    <property type="project" value="UniProtKB-KW"/>
</dbReference>
<dbReference type="AlphaFoldDB" id="A0A6G4WND6"/>
<dbReference type="InterPro" id="IPR010998">
    <property type="entry name" value="Integrase_recombinase_N"/>
</dbReference>
<evidence type="ECO:0000313" key="3">
    <source>
        <dbReference type="EMBL" id="NGO56154.1"/>
    </source>
</evidence>
<accession>A0A6G4WND6</accession>
<evidence type="ECO:0000313" key="4">
    <source>
        <dbReference type="Proteomes" id="UP001642900"/>
    </source>
</evidence>
<dbReference type="InterPro" id="IPR013762">
    <property type="entry name" value="Integrase-like_cat_sf"/>
</dbReference>